<evidence type="ECO:0000256" key="3">
    <source>
        <dbReference type="ARBA" id="ARBA00022475"/>
    </source>
</evidence>
<dbReference type="PANTHER" id="PTHR48021">
    <property type="match status" value="1"/>
</dbReference>
<evidence type="ECO:0000313" key="10">
    <source>
        <dbReference type="EMBL" id="CAH4036211.1"/>
    </source>
</evidence>
<feature type="transmembrane region" description="Helical" evidence="8">
    <location>
        <begin position="165"/>
        <end position="182"/>
    </location>
</feature>
<comment type="subcellular location">
    <subcellularLocation>
        <location evidence="1">Cell membrane</location>
        <topology evidence="1">Multi-pass membrane protein</topology>
    </subcellularLocation>
</comment>
<keyword evidence="3" id="KW-1003">Cell membrane</keyword>
<dbReference type="GO" id="GO:0022857">
    <property type="term" value="F:transmembrane transporter activity"/>
    <property type="evidence" value="ECO:0007669"/>
    <property type="project" value="InterPro"/>
</dbReference>
<protein>
    <recommendedName>
        <fullName evidence="9">Major facilitator superfamily (MFS) profile domain-containing protein</fullName>
    </recommendedName>
</protein>
<dbReference type="Proteomes" id="UP001152562">
    <property type="component" value="Unassembled WGS sequence"/>
</dbReference>
<dbReference type="EMBL" id="CALOZG010000059">
    <property type="protein sequence ID" value="CAH4036211.1"/>
    <property type="molecule type" value="Genomic_DNA"/>
</dbReference>
<evidence type="ECO:0000313" key="11">
    <source>
        <dbReference type="Proteomes" id="UP001152562"/>
    </source>
</evidence>
<evidence type="ECO:0000256" key="1">
    <source>
        <dbReference type="ARBA" id="ARBA00004651"/>
    </source>
</evidence>
<organism evidence="10 11">
    <name type="scientific">Pieris brassicae</name>
    <name type="common">White butterfly</name>
    <name type="synonym">Large white butterfly</name>
    <dbReference type="NCBI Taxonomy" id="7116"/>
    <lineage>
        <taxon>Eukaryota</taxon>
        <taxon>Metazoa</taxon>
        <taxon>Ecdysozoa</taxon>
        <taxon>Arthropoda</taxon>
        <taxon>Hexapoda</taxon>
        <taxon>Insecta</taxon>
        <taxon>Pterygota</taxon>
        <taxon>Neoptera</taxon>
        <taxon>Endopterygota</taxon>
        <taxon>Lepidoptera</taxon>
        <taxon>Glossata</taxon>
        <taxon>Ditrysia</taxon>
        <taxon>Papilionoidea</taxon>
        <taxon>Pieridae</taxon>
        <taxon>Pierinae</taxon>
        <taxon>Pieris</taxon>
    </lineage>
</organism>
<feature type="domain" description="Major facilitator superfamily (MFS) profile" evidence="9">
    <location>
        <begin position="6"/>
        <end position="445"/>
    </location>
</feature>
<dbReference type="OrthoDB" id="6339427at2759"/>
<comment type="caution">
    <text evidence="10">The sequence shown here is derived from an EMBL/GenBank/DDBJ whole genome shotgun (WGS) entry which is preliminary data.</text>
</comment>
<dbReference type="PANTHER" id="PTHR48021:SF68">
    <property type="entry name" value="MAJOR FACILITATOR SUPERFAMILY (MFS) PROFILE DOMAIN-CONTAINING PROTEIN"/>
    <property type="match status" value="1"/>
</dbReference>
<feature type="transmembrane region" description="Helical" evidence="8">
    <location>
        <begin position="104"/>
        <end position="126"/>
    </location>
</feature>
<dbReference type="AlphaFoldDB" id="A0A9P0XF34"/>
<keyword evidence="11" id="KW-1185">Reference proteome</keyword>
<proteinExistence type="predicted"/>
<dbReference type="FunFam" id="1.20.1250.20:FF:000218">
    <property type="entry name" value="facilitated trehalose transporter Tret1"/>
    <property type="match status" value="1"/>
</dbReference>
<evidence type="ECO:0000256" key="2">
    <source>
        <dbReference type="ARBA" id="ARBA00022448"/>
    </source>
</evidence>
<dbReference type="InterPro" id="IPR036259">
    <property type="entry name" value="MFS_trans_sf"/>
</dbReference>
<feature type="transmembrane region" description="Helical" evidence="8">
    <location>
        <begin position="256"/>
        <end position="274"/>
    </location>
</feature>
<dbReference type="PROSITE" id="PS50850">
    <property type="entry name" value="MFS"/>
    <property type="match status" value="1"/>
</dbReference>
<evidence type="ECO:0000256" key="5">
    <source>
        <dbReference type="ARBA" id="ARBA00022692"/>
    </source>
</evidence>
<name>A0A9P0XF34_PIEBR</name>
<reference evidence="10" key="1">
    <citation type="submission" date="2022-05" db="EMBL/GenBank/DDBJ databases">
        <authorList>
            <person name="Okamura Y."/>
        </authorList>
    </citation>
    <scope>NUCLEOTIDE SEQUENCE</scope>
</reference>
<evidence type="ECO:0000259" key="9">
    <source>
        <dbReference type="PROSITE" id="PS50850"/>
    </source>
</evidence>
<keyword evidence="5 8" id="KW-0812">Transmembrane</keyword>
<dbReference type="GO" id="GO:0005886">
    <property type="term" value="C:plasma membrane"/>
    <property type="evidence" value="ECO:0007669"/>
    <property type="project" value="UniProtKB-SubCell"/>
</dbReference>
<dbReference type="Pfam" id="PF00083">
    <property type="entry name" value="Sugar_tr"/>
    <property type="match status" value="1"/>
</dbReference>
<feature type="transmembrane region" description="Helical" evidence="8">
    <location>
        <begin position="390"/>
        <end position="407"/>
    </location>
</feature>
<accession>A0A9P0XF34</accession>
<dbReference type="Gene3D" id="1.20.1250.20">
    <property type="entry name" value="MFS general substrate transporter like domains"/>
    <property type="match status" value="1"/>
</dbReference>
<evidence type="ECO:0000256" key="6">
    <source>
        <dbReference type="ARBA" id="ARBA00022989"/>
    </source>
</evidence>
<feature type="transmembrane region" description="Helical" evidence="8">
    <location>
        <begin position="50"/>
        <end position="74"/>
    </location>
</feature>
<dbReference type="SUPFAM" id="SSF103473">
    <property type="entry name" value="MFS general substrate transporter"/>
    <property type="match status" value="1"/>
</dbReference>
<dbReference type="InterPro" id="IPR050549">
    <property type="entry name" value="MFS_Trehalose_Transporter"/>
</dbReference>
<evidence type="ECO:0000256" key="8">
    <source>
        <dbReference type="SAM" id="Phobius"/>
    </source>
</evidence>
<keyword evidence="7 8" id="KW-0472">Membrane</keyword>
<evidence type="ECO:0000256" key="4">
    <source>
        <dbReference type="ARBA" id="ARBA00022597"/>
    </source>
</evidence>
<feature type="transmembrane region" description="Helical" evidence="8">
    <location>
        <begin position="81"/>
        <end position="98"/>
    </location>
</feature>
<evidence type="ECO:0000256" key="7">
    <source>
        <dbReference type="ARBA" id="ARBA00023136"/>
    </source>
</evidence>
<keyword evidence="4" id="KW-0762">Sugar transport</keyword>
<feature type="transmembrane region" description="Helical" evidence="8">
    <location>
        <begin position="294"/>
        <end position="314"/>
    </location>
</feature>
<feature type="transmembrane region" description="Helical" evidence="8">
    <location>
        <begin position="354"/>
        <end position="378"/>
    </location>
</feature>
<sequence>MGPLIRQTWTVLGVLLNMLGQGMVLSYTSCLLPALQAPDSDIKIDIHTASWIASCIAISGFGGFSVSSVLMDVIGRKKAHAIVLIPGIVGWVLISLAQNVYTIVIGRLLGGFAASATVCLGAVVIGEYSSPTNRGTFLNLKTAAVCFGNMVIHVFGNFYHWRTNALIGTIPHLLSFAIIMTWPESPSWLASKSQFEESRKSFEWLRGTDDAARLEFEELIRAQKERLTEKPVKTSIKMEIRGFFQKFTRRDFVKPLVIVTFSSVLLETCGRHIFPAYALQIITEVTGTKSNSFYYTLAIDIIITSSALFSSVLVKLMKRRTLLLGTGAAAYVVLMIVCSYLFVADRGWITSRTWIPLSIFVLYFILANLGCTPIPLALLGEVFPLPHRAAGSLAAGFIMSLILLFPLQVTPYLLTSIKVYGTFFFFGTLMGLALLVLYFILPETKDRTLQEIEDYFNNGRFKENTDDAAHTKMLSNKAEI</sequence>
<feature type="transmembrane region" description="Helical" evidence="8">
    <location>
        <begin position="419"/>
        <end position="441"/>
    </location>
</feature>
<keyword evidence="6 8" id="KW-1133">Transmembrane helix</keyword>
<dbReference type="InterPro" id="IPR020846">
    <property type="entry name" value="MFS_dom"/>
</dbReference>
<keyword evidence="2" id="KW-0813">Transport</keyword>
<gene>
    <name evidence="10" type="ORF">PIBRA_LOCUS12046</name>
</gene>
<feature type="transmembrane region" description="Helical" evidence="8">
    <location>
        <begin position="138"/>
        <end position="159"/>
    </location>
</feature>
<feature type="transmembrane region" description="Helical" evidence="8">
    <location>
        <begin position="321"/>
        <end position="342"/>
    </location>
</feature>
<dbReference type="InterPro" id="IPR005828">
    <property type="entry name" value="MFS_sugar_transport-like"/>
</dbReference>